<organism evidence="1 2">
    <name type="scientific">Salinimicrobium marinum</name>
    <dbReference type="NCBI Taxonomy" id="680283"/>
    <lineage>
        <taxon>Bacteria</taxon>
        <taxon>Pseudomonadati</taxon>
        <taxon>Bacteroidota</taxon>
        <taxon>Flavobacteriia</taxon>
        <taxon>Flavobacteriales</taxon>
        <taxon>Flavobacteriaceae</taxon>
        <taxon>Salinimicrobium</taxon>
    </lineage>
</organism>
<keyword evidence="2" id="KW-1185">Reference proteome</keyword>
<proteinExistence type="predicted"/>
<dbReference type="Proteomes" id="UP000610456">
    <property type="component" value="Unassembled WGS sequence"/>
</dbReference>
<comment type="caution">
    <text evidence="1">The sequence shown here is derived from an EMBL/GenBank/DDBJ whole genome shotgun (WGS) entry which is preliminary data.</text>
</comment>
<evidence type="ECO:0000313" key="1">
    <source>
        <dbReference type="EMBL" id="GHA23281.1"/>
    </source>
</evidence>
<dbReference type="RefSeq" id="WP_189602610.1">
    <property type="nucleotide sequence ID" value="NZ_BMXB01000001.1"/>
</dbReference>
<sequence length="194" mass="21964">MRKILFLNILVLVLAGCKSKKLTADSSNKFVIENLAQISSAEDLNKIYPDATVEEGSDVFEEGIVKRPYTIIFPGTPNEALITWNDMERTQLNRIRVEKEGRWKTSNGIEIGTTYRELEEINGNSIEFYGFGWDYSGAVDWNGGKLTDSNIRVFLAPKETPPNKFYGDRKIEASEEEIDALELSVQAILYQAEE</sequence>
<dbReference type="PROSITE" id="PS51257">
    <property type="entry name" value="PROKAR_LIPOPROTEIN"/>
    <property type="match status" value="1"/>
</dbReference>
<reference evidence="1" key="1">
    <citation type="journal article" date="2014" name="Int. J. Syst. Evol. Microbiol.">
        <title>Complete genome sequence of Corynebacterium casei LMG S-19264T (=DSM 44701T), isolated from a smear-ripened cheese.</title>
        <authorList>
            <consortium name="US DOE Joint Genome Institute (JGI-PGF)"/>
            <person name="Walter F."/>
            <person name="Albersmeier A."/>
            <person name="Kalinowski J."/>
            <person name="Ruckert C."/>
        </authorList>
    </citation>
    <scope>NUCLEOTIDE SEQUENCE</scope>
    <source>
        <strain evidence="1">KCTC 12719</strain>
    </source>
</reference>
<reference evidence="1" key="2">
    <citation type="submission" date="2020-09" db="EMBL/GenBank/DDBJ databases">
        <authorList>
            <person name="Sun Q."/>
            <person name="Kim S."/>
        </authorList>
    </citation>
    <scope>NUCLEOTIDE SEQUENCE</scope>
    <source>
        <strain evidence="1">KCTC 12719</strain>
    </source>
</reference>
<evidence type="ECO:0008006" key="3">
    <source>
        <dbReference type="Google" id="ProtNLM"/>
    </source>
</evidence>
<protein>
    <recommendedName>
        <fullName evidence="3">Lipoprotein</fullName>
    </recommendedName>
</protein>
<dbReference type="EMBL" id="BMXB01000001">
    <property type="protein sequence ID" value="GHA23281.1"/>
    <property type="molecule type" value="Genomic_DNA"/>
</dbReference>
<dbReference type="AlphaFoldDB" id="A0A918VU57"/>
<evidence type="ECO:0000313" key="2">
    <source>
        <dbReference type="Proteomes" id="UP000610456"/>
    </source>
</evidence>
<gene>
    <name evidence="1" type="ORF">GCM10007103_00400</name>
</gene>
<accession>A0A918VU57</accession>
<name>A0A918VU57_9FLAO</name>